<gene>
    <name evidence="1" type="ORF">ACFQO8_14570</name>
</gene>
<protein>
    <submittedName>
        <fullName evidence="1">Uncharacterized protein</fullName>
    </submittedName>
</protein>
<accession>A0ABW2PVB4</accession>
<name>A0ABW2PVB4_9BACL</name>
<evidence type="ECO:0000313" key="1">
    <source>
        <dbReference type="EMBL" id="MFC7391358.1"/>
    </source>
</evidence>
<sequence length="271" mass="31279">MAWHIHIINPGPAGGLTSAFSDHIYVYDEDAFSGHTTLFLGSPHLDVLEDPTRALIRAKILISVFTSIQRLSYDRILRYDDGFIYYTDYSNPNKNRRENLGAFSEEVAFEEAMYPFSNPPISKFTYYNQYNHYFTLAQNEHLVFSVLTLLDEAYKHANYFYINLYKIVETIRNEWGINSMTEYSSEVVDAFNFLSGSNIKGYMNNFEASSLFSRHGYKKSKGSSEDLPLSIKNPPSISEIKINLLILINGWLNYKINSKRITYTLKQNDQA</sequence>
<dbReference type="RefSeq" id="WP_214791214.1">
    <property type="nucleotide sequence ID" value="NZ_JANIEL010000038.1"/>
</dbReference>
<evidence type="ECO:0000313" key="2">
    <source>
        <dbReference type="Proteomes" id="UP001596439"/>
    </source>
</evidence>
<proteinExistence type="predicted"/>
<keyword evidence="2" id="KW-1185">Reference proteome</keyword>
<dbReference type="Proteomes" id="UP001596439">
    <property type="component" value="Unassembled WGS sequence"/>
</dbReference>
<comment type="caution">
    <text evidence="1">The sequence shown here is derived from an EMBL/GenBank/DDBJ whole genome shotgun (WGS) entry which is preliminary data.</text>
</comment>
<dbReference type="EMBL" id="JBHTCE010000007">
    <property type="protein sequence ID" value="MFC7391358.1"/>
    <property type="molecule type" value="Genomic_DNA"/>
</dbReference>
<organism evidence="1 2">
    <name type="scientific">Exiguobacterium aestuarii</name>
    <dbReference type="NCBI Taxonomy" id="273527"/>
    <lineage>
        <taxon>Bacteria</taxon>
        <taxon>Bacillati</taxon>
        <taxon>Bacillota</taxon>
        <taxon>Bacilli</taxon>
        <taxon>Bacillales</taxon>
        <taxon>Bacillales Family XII. Incertae Sedis</taxon>
        <taxon>Exiguobacterium</taxon>
    </lineage>
</organism>
<reference evidence="2" key="1">
    <citation type="journal article" date="2019" name="Int. J. Syst. Evol. Microbiol.">
        <title>The Global Catalogue of Microorganisms (GCM) 10K type strain sequencing project: providing services to taxonomists for standard genome sequencing and annotation.</title>
        <authorList>
            <consortium name="The Broad Institute Genomics Platform"/>
            <consortium name="The Broad Institute Genome Sequencing Center for Infectious Disease"/>
            <person name="Wu L."/>
            <person name="Ma J."/>
        </authorList>
    </citation>
    <scope>NUCLEOTIDE SEQUENCE [LARGE SCALE GENOMIC DNA]</scope>
    <source>
        <strain evidence="2">CCUG 55590</strain>
    </source>
</reference>